<evidence type="ECO:0000313" key="2">
    <source>
        <dbReference type="EMBL" id="MPM94822.1"/>
    </source>
</evidence>
<sequence length="95" mass="11024">MFYWSEHLNIIGCGAYIQSNPVSPDHGHRRSEQHKGESEQAPNRLSEGLNFEEMDGDEAAYVNYDRESHEGDESNDLPKQEFLPQRIHRRRKALA</sequence>
<feature type="compositionally biased region" description="Basic and acidic residues" evidence="1">
    <location>
        <begin position="64"/>
        <end position="79"/>
    </location>
</feature>
<dbReference type="EMBL" id="VSSQ01041405">
    <property type="protein sequence ID" value="MPM94822.1"/>
    <property type="molecule type" value="Genomic_DNA"/>
</dbReference>
<protein>
    <submittedName>
        <fullName evidence="2">Uncharacterized protein</fullName>
    </submittedName>
</protein>
<organism evidence="2">
    <name type="scientific">bioreactor metagenome</name>
    <dbReference type="NCBI Taxonomy" id="1076179"/>
    <lineage>
        <taxon>unclassified sequences</taxon>
        <taxon>metagenomes</taxon>
        <taxon>ecological metagenomes</taxon>
    </lineage>
</organism>
<comment type="caution">
    <text evidence="2">The sequence shown here is derived from an EMBL/GenBank/DDBJ whole genome shotgun (WGS) entry which is preliminary data.</text>
</comment>
<accession>A0A645E2M1</accession>
<feature type="region of interest" description="Disordered" evidence="1">
    <location>
        <begin position="64"/>
        <end position="95"/>
    </location>
</feature>
<feature type="region of interest" description="Disordered" evidence="1">
    <location>
        <begin position="18"/>
        <end position="52"/>
    </location>
</feature>
<feature type="compositionally biased region" description="Basic residues" evidence="1">
    <location>
        <begin position="86"/>
        <end position="95"/>
    </location>
</feature>
<evidence type="ECO:0000256" key="1">
    <source>
        <dbReference type="SAM" id="MobiDB-lite"/>
    </source>
</evidence>
<reference evidence="2" key="1">
    <citation type="submission" date="2019-08" db="EMBL/GenBank/DDBJ databases">
        <authorList>
            <person name="Kucharzyk K."/>
            <person name="Murdoch R.W."/>
            <person name="Higgins S."/>
            <person name="Loffler F."/>
        </authorList>
    </citation>
    <scope>NUCLEOTIDE SEQUENCE</scope>
</reference>
<gene>
    <name evidence="2" type="ORF">SDC9_141970</name>
</gene>
<name>A0A645E2M1_9ZZZZ</name>
<dbReference type="AlphaFoldDB" id="A0A645E2M1"/>
<proteinExistence type="predicted"/>